<evidence type="ECO:0000313" key="2">
    <source>
        <dbReference type="EMBL" id="SOB98834.1"/>
    </source>
</evidence>
<dbReference type="EMBL" id="OBMR01000004">
    <property type="protein sequence ID" value="SOB98834.1"/>
    <property type="molecule type" value="Genomic_DNA"/>
</dbReference>
<dbReference type="RefSeq" id="WP_097076060.1">
    <property type="nucleotide sequence ID" value="NZ_OBMR01000004.1"/>
</dbReference>
<evidence type="ECO:0000256" key="1">
    <source>
        <dbReference type="SAM" id="Phobius"/>
    </source>
</evidence>
<keyword evidence="1" id="KW-0812">Transmembrane</keyword>
<organism evidence="2 3">
    <name type="scientific">Pseudobutyrivibrio ruminis DSM 9787</name>
    <dbReference type="NCBI Taxonomy" id="1123011"/>
    <lineage>
        <taxon>Bacteria</taxon>
        <taxon>Bacillati</taxon>
        <taxon>Bacillota</taxon>
        <taxon>Clostridia</taxon>
        <taxon>Lachnospirales</taxon>
        <taxon>Lachnospiraceae</taxon>
        <taxon>Pseudobutyrivibrio</taxon>
    </lineage>
</organism>
<name>A0A285S1U6_9FIRM</name>
<sequence>MNYNIIFNKKLYQIILMLIIGIFIAIFFTINKEYWKQFESLKNNKYRLIVNKLLIPISVVLYLGVVALPMFRDIPYIKRNSYVVINDAVVVQEVTDGGLLGLFKTIIVSYNDDEYELNVLKTVGEIEEGDIVKVTYLPNSEYAVIEKITESKDN</sequence>
<evidence type="ECO:0000313" key="3">
    <source>
        <dbReference type="Proteomes" id="UP000219563"/>
    </source>
</evidence>
<protein>
    <submittedName>
        <fullName evidence="2">Uncharacterized protein</fullName>
    </submittedName>
</protein>
<dbReference type="Proteomes" id="UP000219563">
    <property type="component" value="Unassembled WGS sequence"/>
</dbReference>
<keyword evidence="1" id="KW-0472">Membrane</keyword>
<feature type="transmembrane region" description="Helical" evidence="1">
    <location>
        <begin position="50"/>
        <end position="71"/>
    </location>
</feature>
<proteinExistence type="predicted"/>
<reference evidence="2 3" key="1">
    <citation type="submission" date="2017-08" db="EMBL/GenBank/DDBJ databases">
        <authorList>
            <person name="de Groot N.N."/>
        </authorList>
    </citation>
    <scope>NUCLEOTIDE SEQUENCE [LARGE SCALE GENOMIC DNA]</scope>
    <source>
        <strain evidence="2 3">DSM 9787</strain>
    </source>
</reference>
<feature type="transmembrane region" description="Helical" evidence="1">
    <location>
        <begin position="12"/>
        <end position="30"/>
    </location>
</feature>
<dbReference type="AlphaFoldDB" id="A0A285S1U6"/>
<keyword evidence="1" id="KW-1133">Transmembrane helix</keyword>
<gene>
    <name evidence="2" type="ORF">SAMN02910411_1548</name>
</gene>
<accession>A0A285S1U6</accession>